<dbReference type="KEGG" id="sjv:SJAV_07240"/>
<dbReference type="CDD" id="cd02907">
    <property type="entry name" value="Macro_Af1521_BAL-like"/>
    <property type="match status" value="1"/>
</dbReference>
<evidence type="ECO:0000259" key="1">
    <source>
        <dbReference type="PROSITE" id="PS51154"/>
    </source>
</evidence>
<dbReference type="GeneID" id="92353657"/>
<dbReference type="PANTHER" id="PTHR11106">
    <property type="entry name" value="GANGLIOSIDE INDUCED DIFFERENTIATION ASSOCIATED PROTEIN 2-RELATED"/>
    <property type="match status" value="1"/>
</dbReference>
<dbReference type="Gene3D" id="3.40.220.10">
    <property type="entry name" value="Leucine Aminopeptidase, subunit E, domain 1"/>
    <property type="match status" value="1"/>
</dbReference>
<name>A0AAT9GPR8_9CREN</name>
<dbReference type="SMART" id="SM00506">
    <property type="entry name" value="A1pp"/>
    <property type="match status" value="1"/>
</dbReference>
<dbReference type="EMBL" id="AP031322">
    <property type="protein sequence ID" value="BFH72780.1"/>
    <property type="molecule type" value="Genomic_DNA"/>
</dbReference>
<protein>
    <submittedName>
        <fullName evidence="2">ADP-ribose-binding protein</fullName>
    </submittedName>
</protein>
<dbReference type="PANTHER" id="PTHR11106:SF111">
    <property type="entry name" value="MACRO DOMAIN-CONTAINING PROTEIN"/>
    <property type="match status" value="1"/>
</dbReference>
<sequence length="191" mass="21257">MKVKIVKGDITEIEADAIVNAANSYLEHGGGVALAIVKKGGYIIQKESREYVKKYGPVPVGGVAVTSAGKLKAKYVIHAVGPRYGLEGEDKLEEAIRNSIRKAEELRLTSIALPAISTGIYGYPYEICAMKMAKVIKEEYKNLKHLNMIIIALYSEEAYRIFVEILERELSSEKSITLEEIQEFNNYANLK</sequence>
<dbReference type="SUPFAM" id="SSF52949">
    <property type="entry name" value="Macro domain-like"/>
    <property type="match status" value="1"/>
</dbReference>
<dbReference type="RefSeq" id="WP_369610979.1">
    <property type="nucleotide sequence ID" value="NZ_AP031322.1"/>
</dbReference>
<evidence type="ECO:0000313" key="2">
    <source>
        <dbReference type="EMBL" id="BFH72780.1"/>
    </source>
</evidence>
<proteinExistence type="predicted"/>
<dbReference type="PROSITE" id="PS51154">
    <property type="entry name" value="MACRO"/>
    <property type="match status" value="1"/>
</dbReference>
<feature type="domain" description="Macro" evidence="1">
    <location>
        <begin position="1"/>
        <end position="170"/>
    </location>
</feature>
<dbReference type="Pfam" id="PF01661">
    <property type="entry name" value="Macro"/>
    <property type="match status" value="1"/>
</dbReference>
<dbReference type="InterPro" id="IPR043472">
    <property type="entry name" value="Macro_dom-like"/>
</dbReference>
<dbReference type="AlphaFoldDB" id="A0AAT9GPR8"/>
<accession>A0AAT9GPR8</accession>
<organism evidence="2">
    <name type="scientific">Sulfurisphaera javensis</name>
    <dbReference type="NCBI Taxonomy" id="2049879"/>
    <lineage>
        <taxon>Archaea</taxon>
        <taxon>Thermoproteota</taxon>
        <taxon>Thermoprotei</taxon>
        <taxon>Sulfolobales</taxon>
        <taxon>Sulfolobaceae</taxon>
        <taxon>Sulfurisphaera</taxon>
    </lineage>
</organism>
<dbReference type="InterPro" id="IPR002589">
    <property type="entry name" value="Macro_dom"/>
</dbReference>
<gene>
    <name evidence="2" type="ORF">SJAV_07240</name>
</gene>
<reference evidence="2" key="1">
    <citation type="submission" date="2024-03" db="EMBL/GenBank/DDBJ databases">
        <title>Complete genome sequence of Sulfurisphaera javensis strain KD-1.</title>
        <authorList>
            <person name="Sakai H."/>
            <person name="Nur N."/>
            <person name="Suwanto A."/>
            <person name="Kurosawa N."/>
        </authorList>
    </citation>
    <scope>NUCLEOTIDE SEQUENCE</scope>
    <source>
        <strain evidence="2">KD-1</strain>
    </source>
</reference>